<dbReference type="CDD" id="cd00009">
    <property type="entry name" value="AAA"/>
    <property type="match status" value="1"/>
</dbReference>
<dbReference type="Gene3D" id="1.10.8.60">
    <property type="match status" value="1"/>
</dbReference>
<dbReference type="EMBL" id="JAIRAU010000019">
    <property type="protein sequence ID" value="MBZ5710716.1"/>
    <property type="molecule type" value="Genomic_DNA"/>
</dbReference>
<dbReference type="SMART" id="SM00382">
    <property type="entry name" value="AAA"/>
    <property type="match status" value="1"/>
</dbReference>
<dbReference type="InterPro" id="IPR002078">
    <property type="entry name" value="Sigma_54_int"/>
</dbReference>
<feature type="domain" description="Sigma-54 factor interaction" evidence="6">
    <location>
        <begin position="177"/>
        <end position="407"/>
    </location>
</feature>
<evidence type="ECO:0000256" key="2">
    <source>
        <dbReference type="ARBA" id="ARBA00022840"/>
    </source>
</evidence>
<sequence>MPHRGPQESTLTGSSIRGPGAPPAGPEPTVPALMLIWSHDEPERVGEVFCLPRGAVDVPFTIGRAVEPGEDGALPLVLQQLRPFSKVDTGPLRDARVSRWHMRVRALADGGLLVERLGRGELRVNGHEVERAIADPGDVVEAAGRFALLLSRRPSAWPRGEPWGPPFPFGAADACGIVGESPAAWELRRQVAAVTGLGGPVLVHGPTGAGKELVVRALHAGSPRAGAPLVARHAATIPEPLIDAELFGNLRDYPSPGIPDRAGLLGEAHGGALFLDELGELPHALQGRLLRVLDCGEYQRLGEPQRRVSDARIFGATNRDLAELKHDLVARFVHRLRVPGLDERRDDVALLVPHVLGGFAGAHPELRARLFAGDRPRTSAALLAALVQRSYSAHVRELVELLWRAVTTSTGGVVETLPDLAVTRPPPRLPEPHVAPGELTREEIVAALAACDGVREQAWRALKLRSRDQLKRLMKKYDIS</sequence>
<accession>A0ABS7TRP0</accession>
<evidence type="ECO:0000259" key="6">
    <source>
        <dbReference type="PROSITE" id="PS50045"/>
    </source>
</evidence>
<dbReference type="SUPFAM" id="SSF52540">
    <property type="entry name" value="P-loop containing nucleoside triphosphate hydrolases"/>
    <property type="match status" value="1"/>
</dbReference>
<keyword evidence="3" id="KW-0238">DNA-binding</keyword>
<dbReference type="Gene3D" id="2.60.200.20">
    <property type="match status" value="1"/>
</dbReference>
<evidence type="ECO:0000256" key="4">
    <source>
        <dbReference type="SAM" id="MobiDB-lite"/>
    </source>
</evidence>
<dbReference type="PROSITE" id="PS50045">
    <property type="entry name" value="SIGMA54_INTERACT_4"/>
    <property type="match status" value="1"/>
</dbReference>
<gene>
    <name evidence="7" type="ORF">K7C98_15750</name>
</gene>
<feature type="compositionally biased region" description="Pro residues" evidence="4">
    <location>
        <begin position="20"/>
        <end position="29"/>
    </location>
</feature>
<keyword evidence="8" id="KW-1185">Reference proteome</keyword>
<organism evidence="7 8">
    <name type="scientific">Nannocystis pusilla</name>
    <dbReference type="NCBI Taxonomy" id="889268"/>
    <lineage>
        <taxon>Bacteria</taxon>
        <taxon>Pseudomonadati</taxon>
        <taxon>Myxococcota</taxon>
        <taxon>Polyangia</taxon>
        <taxon>Nannocystales</taxon>
        <taxon>Nannocystaceae</taxon>
        <taxon>Nannocystis</taxon>
    </lineage>
</organism>
<dbReference type="PANTHER" id="PTHR32071:SF117">
    <property type="entry name" value="PTS-DEPENDENT DIHYDROXYACETONE KINASE OPERON REGULATORY PROTEIN-RELATED"/>
    <property type="match status" value="1"/>
</dbReference>
<dbReference type="PANTHER" id="PTHR32071">
    <property type="entry name" value="TRANSCRIPTIONAL REGULATORY PROTEIN"/>
    <property type="match status" value="1"/>
</dbReference>
<evidence type="ECO:0000313" key="7">
    <source>
        <dbReference type="EMBL" id="MBZ5710716.1"/>
    </source>
</evidence>
<dbReference type="Pfam" id="PF00158">
    <property type="entry name" value="Sigma54_activat"/>
    <property type="match status" value="1"/>
</dbReference>
<dbReference type="Gene3D" id="3.40.50.300">
    <property type="entry name" value="P-loop containing nucleotide triphosphate hydrolases"/>
    <property type="match status" value="1"/>
</dbReference>
<comment type="caution">
    <text evidence="7">The sequence shown here is derived from an EMBL/GenBank/DDBJ whole genome shotgun (WGS) entry which is preliminary data.</text>
</comment>
<feature type="domain" description="FHA" evidence="5">
    <location>
        <begin position="60"/>
        <end position="129"/>
    </location>
</feature>
<evidence type="ECO:0000256" key="1">
    <source>
        <dbReference type="ARBA" id="ARBA00022741"/>
    </source>
</evidence>
<dbReference type="InterPro" id="IPR003593">
    <property type="entry name" value="AAA+_ATPase"/>
</dbReference>
<feature type="region of interest" description="Disordered" evidence="4">
    <location>
        <begin position="1"/>
        <end position="29"/>
    </location>
</feature>
<protein>
    <submittedName>
        <fullName evidence="7">Sigma 54-interacting transcriptional regulator</fullName>
    </submittedName>
</protein>
<evidence type="ECO:0000256" key="3">
    <source>
        <dbReference type="ARBA" id="ARBA00023125"/>
    </source>
</evidence>
<dbReference type="Gene3D" id="1.10.10.60">
    <property type="entry name" value="Homeodomain-like"/>
    <property type="match status" value="1"/>
</dbReference>
<dbReference type="Proteomes" id="UP001139031">
    <property type="component" value="Unassembled WGS sequence"/>
</dbReference>
<dbReference type="InterPro" id="IPR000253">
    <property type="entry name" value="FHA_dom"/>
</dbReference>
<name>A0ABS7TRP0_9BACT</name>
<keyword evidence="1" id="KW-0547">Nucleotide-binding</keyword>
<dbReference type="InterPro" id="IPR027417">
    <property type="entry name" value="P-loop_NTPase"/>
</dbReference>
<reference evidence="7" key="1">
    <citation type="submission" date="2021-08" db="EMBL/GenBank/DDBJ databases">
        <authorList>
            <person name="Stevens D.C."/>
        </authorList>
    </citation>
    <scope>NUCLEOTIDE SEQUENCE</scope>
    <source>
        <strain evidence="7">DSM 53165</strain>
    </source>
</reference>
<evidence type="ECO:0000259" key="5">
    <source>
        <dbReference type="PROSITE" id="PS50006"/>
    </source>
</evidence>
<dbReference type="PROSITE" id="PS50006">
    <property type="entry name" value="FHA_DOMAIN"/>
    <property type="match status" value="1"/>
</dbReference>
<proteinExistence type="predicted"/>
<keyword evidence="2" id="KW-0067">ATP-binding</keyword>
<evidence type="ECO:0000313" key="8">
    <source>
        <dbReference type="Proteomes" id="UP001139031"/>
    </source>
</evidence>